<dbReference type="Gene3D" id="1.25.40.420">
    <property type="match status" value="1"/>
</dbReference>
<evidence type="ECO:0000256" key="5">
    <source>
        <dbReference type="SAM" id="Phobius"/>
    </source>
</evidence>
<evidence type="ECO:0000259" key="6">
    <source>
        <dbReference type="PROSITE" id="PS50097"/>
    </source>
</evidence>
<evidence type="ECO:0000256" key="3">
    <source>
        <dbReference type="SAM" id="Coils"/>
    </source>
</evidence>
<dbReference type="OrthoDB" id="19132at2759"/>
<dbReference type="SUPFAM" id="SSF54695">
    <property type="entry name" value="POZ domain"/>
    <property type="match status" value="1"/>
</dbReference>
<dbReference type="InterPro" id="IPR011333">
    <property type="entry name" value="SKP1/BTB/POZ_sf"/>
</dbReference>
<dbReference type="CDD" id="cd18186">
    <property type="entry name" value="BTB_POZ_ZBTB_KLHL-like"/>
    <property type="match status" value="1"/>
</dbReference>
<dbReference type="Pfam" id="PF00651">
    <property type="entry name" value="BTB"/>
    <property type="match status" value="1"/>
</dbReference>
<accession>W7TT32</accession>
<dbReference type="InterPro" id="IPR000210">
    <property type="entry name" value="BTB/POZ_dom"/>
</dbReference>
<gene>
    <name evidence="7" type="ORF">Naga_100136g9</name>
</gene>
<evidence type="ECO:0000256" key="2">
    <source>
        <dbReference type="ARBA" id="ARBA00022737"/>
    </source>
</evidence>
<dbReference type="EMBL" id="AZIL01000171">
    <property type="protein sequence ID" value="EWM29327.1"/>
    <property type="molecule type" value="Genomic_DNA"/>
</dbReference>
<evidence type="ECO:0000313" key="8">
    <source>
        <dbReference type="Proteomes" id="UP000019335"/>
    </source>
</evidence>
<evidence type="ECO:0000256" key="1">
    <source>
        <dbReference type="ARBA" id="ARBA00022441"/>
    </source>
</evidence>
<feature type="compositionally biased region" description="Polar residues" evidence="4">
    <location>
        <begin position="604"/>
        <end position="615"/>
    </location>
</feature>
<dbReference type="InterPro" id="IPR011705">
    <property type="entry name" value="BACK"/>
</dbReference>
<keyword evidence="1" id="KW-0880">Kelch repeat</keyword>
<name>W7TT32_9STRA</name>
<feature type="transmembrane region" description="Helical" evidence="5">
    <location>
        <begin position="67"/>
        <end position="83"/>
    </location>
</feature>
<feature type="compositionally biased region" description="Basic and acidic residues" evidence="4">
    <location>
        <begin position="590"/>
        <end position="602"/>
    </location>
</feature>
<keyword evidence="5" id="KW-1133">Transmembrane helix</keyword>
<dbReference type="PANTHER" id="PTHR45632">
    <property type="entry name" value="LD33804P"/>
    <property type="match status" value="1"/>
</dbReference>
<protein>
    <submittedName>
        <fullName evidence="7">Kelch-like protein 26</fullName>
    </submittedName>
</protein>
<proteinExistence type="predicted"/>
<reference evidence="7 8" key="1">
    <citation type="journal article" date="2014" name="Mol. Plant">
        <title>Chromosome Scale Genome Assembly and Transcriptome Profiling of Nannochloropsis gaditana in Nitrogen Depletion.</title>
        <authorList>
            <person name="Corteggiani Carpinelli E."/>
            <person name="Telatin A."/>
            <person name="Vitulo N."/>
            <person name="Forcato C."/>
            <person name="D'Angelo M."/>
            <person name="Schiavon R."/>
            <person name="Vezzi A."/>
            <person name="Giacometti G.M."/>
            <person name="Morosinotto T."/>
            <person name="Valle G."/>
        </authorList>
    </citation>
    <scope>NUCLEOTIDE SEQUENCE [LARGE SCALE GENOMIC DNA]</scope>
    <source>
        <strain evidence="7 8">B-31</strain>
    </source>
</reference>
<dbReference type="CDD" id="cd14733">
    <property type="entry name" value="BACK"/>
    <property type="match status" value="1"/>
</dbReference>
<dbReference type="Pfam" id="PF07707">
    <property type="entry name" value="BACK"/>
    <property type="match status" value="1"/>
</dbReference>
<evidence type="ECO:0000256" key="4">
    <source>
        <dbReference type="SAM" id="MobiDB-lite"/>
    </source>
</evidence>
<feature type="domain" description="BTB" evidence="6">
    <location>
        <begin position="197"/>
        <end position="264"/>
    </location>
</feature>
<organism evidence="7 8">
    <name type="scientific">Nannochloropsis gaditana</name>
    <dbReference type="NCBI Taxonomy" id="72520"/>
    <lineage>
        <taxon>Eukaryota</taxon>
        <taxon>Sar</taxon>
        <taxon>Stramenopiles</taxon>
        <taxon>Ochrophyta</taxon>
        <taxon>Eustigmatophyceae</taxon>
        <taxon>Eustigmatales</taxon>
        <taxon>Monodopsidaceae</taxon>
        <taxon>Nannochloropsis</taxon>
    </lineage>
</organism>
<dbReference type="Gene3D" id="3.30.710.10">
    <property type="entry name" value="Potassium Channel Kv1.1, Chain A"/>
    <property type="match status" value="1"/>
</dbReference>
<dbReference type="SMART" id="SM00875">
    <property type="entry name" value="BACK"/>
    <property type="match status" value="1"/>
</dbReference>
<keyword evidence="8" id="KW-1185">Reference proteome</keyword>
<keyword evidence="3" id="KW-0175">Coiled coil</keyword>
<keyword evidence="2" id="KW-0677">Repeat</keyword>
<keyword evidence="5" id="KW-0812">Transmembrane</keyword>
<dbReference type="PROSITE" id="PS50097">
    <property type="entry name" value="BTB"/>
    <property type="match status" value="1"/>
</dbReference>
<dbReference type="PANTHER" id="PTHR45632:SF3">
    <property type="entry name" value="KELCH-LIKE PROTEIN 32"/>
    <property type="match status" value="1"/>
</dbReference>
<dbReference type="AlphaFoldDB" id="W7TT32"/>
<dbReference type="Proteomes" id="UP000019335">
    <property type="component" value="Chromosome 3"/>
</dbReference>
<comment type="caution">
    <text evidence="7">The sequence shown here is derived from an EMBL/GenBank/DDBJ whole genome shotgun (WGS) entry which is preliminary data.</text>
</comment>
<sequence>MVVGQHPFSVVASHTIRPILYGKYTKKEMFKVFASSTTGSSAKAISVAHQQFVQRGLSSLKSLRKRLVLVNVILTFLLLALALESRRQGRRHRLSRILWNLYLKVQRFIWPWQERLVRLQGLNAGSRLLWASTGKCKAFSCVFFWGGAEDEDGGLKASLSTGDGDGGQCTRKVVLGDRGRARCSWMVRQQFLRRAYCDVSFVVEGKTFPAHRCWVAAFSLPLCAMFNSGMRESQESCILLRDTDAGAFELMLNFIYGGPVELNQDNIESVLELSVRFAVGMLMEQCCNFLASAVAVDTACAILILADRYDCRPLRRDTLLFLVAHLPQCWAAAKGHVARLPRHLLLEVLSHDGLDHGEIVAFRAAVYWLEEWRRTRPVEQDEAEKEEEEALVEEVLGQVRFPYMPAALLAEEVECHPIMQAEACQRFILEAYRYQAISQRGQLARPVQLGAGDGGRPRFEGQRSQGLVHKYAEGMGVRARPRRKLIHDKRDDECDLLVSEKGLASRRVYGGGHHLEMEEKWGEELLLPGGAGTLVNRHATSTAADHPVVCRLEDLALRAARSEEGSERERVVLPDSLACADTTNAPRIKHGLEEMSNRRVERLSGSSKNLSSTVI</sequence>
<evidence type="ECO:0000313" key="7">
    <source>
        <dbReference type="EMBL" id="EWM29327.1"/>
    </source>
</evidence>
<dbReference type="SMART" id="SM00225">
    <property type="entry name" value="BTB"/>
    <property type="match status" value="1"/>
</dbReference>
<feature type="coiled-coil region" evidence="3">
    <location>
        <begin position="369"/>
        <end position="398"/>
    </location>
</feature>
<keyword evidence="5" id="KW-0472">Membrane</keyword>
<feature type="region of interest" description="Disordered" evidence="4">
    <location>
        <begin position="584"/>
        <end position="615"/>
    </location>
</feature>